<dbReference type="OrthoDB" id="288203at2759"/>
<name>X6NQW5_RETFI</name>
<feature type="transmembrane region" description="Helical" evidence="6">
    <location>
        <begin position="131"/>
        <end position="153"/>
    </location>
</feature>
<dbReference type="EMBL" id="ASPP01006859">
    <property type="protein sequence ID" value="ETO28109.1"/>
    <property type="molecule type" value="Genomic_DNA"/>
</dbReference>
<comment type="caution">
    <text evidence="8">The sequence shown here is derived from an EMBL/GenBank/DDBJ whole genome shotgun (WGS) entry which is preliminary data.</text>
</comment>
<dbReference type="GO" id="GO:0055085">
    <property type="term" value="P:transmembrane transport"/>
    <property type="evidence" value="ECO:0007669"/>
    <property type="project" value="InterPro"/>
</dbReference>
<proteinExistence type="predicted"/>
<evidence type="ECO:0000256" key="4">
    <source>
        <dbReference type="ARBA" id="ARBA00023136"/>
    </source>
</evidence>
<feature type="transmembrane region" description="Helical" evidence="6">
    <location>
        <begin position="324"/>
        <end position="342"/>
    </location>
</feature>
<dbReference type="InterPro" id="IPR001902">
    <property type="entry name" value="SLC26A/SulP_fam"/>
</dbReference>
<evidence type="ECO:0000256" key="6">
    <source>
        <dbReference type="SAM" id="Phobius"/>
    </source>
</evidence>
<dbReference type="GO" id="GO:0016020">
    <property type="term" value="C:membrane"/>
    <property type="evidence" value="ECO:0007669"/>
    <property type="project" value="UniProtKB-SubCell"/>
</dbReference>
<dbReference type="Pfam" id="PF00916">
    <property type="entry name" value="Sulfate_transp"/>
    <property type="match status" value="1"/>
</dbReference>
<feature type="non-terminal residue" evidence="8">
    <location>
        <position position="1"/>
    </location>
</feature>
<dbReference type="AlphaFoldDB" id="X6NQW5"/>
<evidence type="ECO:0000313" key="9">
    <source>
        <dbReference type="Proteomes" id="UP000023152"/>
    </source>
</evidence>
<dbReference type="PANTHER" id="PTHR11814">
    <property type="entry name" value="SULFATE TRANSPORTER"/>
    <property type="match status" value="1"/>
</dbReference>
<accession>X6NQW5</accession>
<feature type="transmembrane region" description="Helical" evidence="6">
    <location>
        <begin position="196"/>
        <end position="217"/>
    </location>
</feature>
<evidence type="ECO:0000256" key="3">
    <source>
        <dbReference type="ARBA" id="ARBA00022989"/>
    </source>
</evidence>
<organism evidence="8 9">
    <name type="scientific">Reticulomyxa filosa</name>
    <dbReference type="NCBI Taxonomy" id="46433"/>
    <lineage>
        <taxon>Eukaryota</taxon>
        <taxon>Sar</taxon>
        <taxon>Rhizaria</taxon>
        <taxon>Retaria</taxon>
        <taxon>Foraminifera</taxon>
        <taxon>Monothalamids</taxon>
        <taxon>Reticulomyxidae</taxon>
        <taxon>Reticulomyxa</taxon>
    </lineage>
</organism>
<evidence type="ECO:0000256" key="1">
    <source>
        <dbReference type="ARBA" id="ARBA00004141"/>
    </source>
</evidence>
<dbReference type="InterPro" id="IPR011547">
    <property type="entry name" value="SLC26A/SulP_dom"/>
</dbReference>
<gene>
    <name evidence="8" type="ORF">RFI_09021</name>
</gene>
<reference evidence="8 9" key="1">
    <citation type="journal article" date="2013" name="Curr. Biol.">
        <title>The Genome of the Foraminiferan Reticulomyxa filosa.</title>
        <authorList>
            <person name="Glockner G."/>
            <person name="Hulsmann N."/>
            <person name="Schleicher M."/>
            <person name="Noegel A.A."/>
            <person name="Eichinger L."/>
            <person name="Gallinger C."/>
            <person name="Pawlowski J."/>
            <person name="Sierra R."/>
            <person name="Euteneuer U."/>
            <person name="Pillet L."/>
            <person name="Moustafa A."/>
            <person name="Platzer M."/>
            <person name="Groth M."/>
            <person name="Szafranski K."/>
            <person name="Schliwa M."/>
        </authorList>
    </citation>
    <scope>NUCLEOTIDE SEQUENCE [LARGE SCALE GENOMIC DNA]</scope>
</reference>
<keyword evidence="2 6" id="KW-0812">Transmembrane</keyword>
<protein>
    <recommendedName>
        <fullName evidence="7">SLC26A/SulP transporter domain-containing protein</fullName>
    </recommendedName>
</protein>
<feature type="domain" description="SLC26A/SulP transporter" evidence="7">
    <location>
        <begin position="124"/>
        <end position="227"/>
    </location>
</feature>
<comment type="subcellular location">
    <subcellularLocation>
        <location evidence="1">Membrane</location>
        <topology evidence="1">Multi-pass membrane protein</topology>
    </subcellularLocation>
</comment>
<evidence type="ECO:0000313" key="8">
    <source>
        <dbReference type="EMBL" id="ETO28109.1"/>
    </source>
</evidence>
<sequence length="481" mass="54687">KKEEKEPLTEVEEPSIDSSTQDHTKKKGDSPPSTSHDGYQEIKDSEDTDDMTAEDRESSASAWMRVIKKKINPWQSQGDKKKNNNNNKNSNDKKEEIEKGVYVAMANESKTDIRVPPLELPAVEFDPNVELWAFGITSLIGSFFSSQIVSGSFSRCALNYEMEAYTQVSGVVQGIVCLLCLTLVSSLLKDLPQCVLSAVVIVSVYSLLVNGIAEFRFLWKVRRHELWEFLVAVTAPLLVGLEIGIGIGVASSILLQFWNTAQAEIVELGALILTDSDKSNPPDPSSLHTQITYVDIRRFPHAQASRDIPILELRAELSFINYELFLYTIYIYIYMHICIYIYKRFKKKKKKGDYYTYWKRKLKKVLLYWRVRDVLARIHSEGHFGVGKSNLFMTIYDAVLHCETVVNKKKEEQAAHNYSVFGANKKEDTIAYDMTANGSLTQDSMHHETDQLLIEKKAVPLVDVRLAYATFTPQTHSDEDK</sequence>
<keyword evidence="3 6" id="KW-1133">Transmembrane helix</keyword>
<feature type="region of interest" description="Disordered" evidence="5">
    <location>
        <begin position="1"/>
        <end position="97"/>
    </location>
</feature>
<feature type="compositionally biased region" description="Basic and acidic residues" evidence="5">
    <location>
        <begin position="20"/>
        <end position="29"/>
    </location>
</feature>
<feature type="transmembrane region" description="Helical" evidence="6">
    <location>
        <begin position="165"/>
        <end position="184"/>
    </location>
</feature>
<keyword evidence="4 6" id="KW-0472">Membrane</keyword>
<dbReference type="Proteomes" id="UP000023152">
    <property type="component" value="Unassembled WGS sequence"/>
</dbReference>
<evidence type="ECO:0000256" key="5">
    <source>
        <dbReference type="SAM" id="MobiDB-lite"/>
    </source>
</evidence>
<feature type="transmembrane region" description="Helical" evidence="6">
    <location>
        <begin position="229"/>
        <end position="258"/>
    </location>
</feature>
<evidence type="ECO:0000259" key="7">
    <source>
        <dbReference type="Pfam" id="PF00916"/>
    </source>
</evidence>
<evidence type="ECO:0000256" key="2">
    <source>
        <dbReference type="ARBA" id="ARBA00022692"/>
    </source>
</evidence>
<keyword evidence="9" id="KW-1185">Reference proteome</keyword>